<reference evidence="2" key="1">
    <citation type="submission" date="2021-01" db="EMBL/GenBank/DDBJ databases">
        <authorList>
            <person name="Corre E."/>
            <person name="Pelletier E."/>
            <person name="Niang G."/>
            <person name="Scheremetjew M."/>
            <person name="Finn R."/>
            <person name="Kale V."/>
            <person name="Holt S."/>
            <person name="Cochrane G."/>
            <person name="Meng A."/>
            <person name="Brown T."/>
            <person name="Cohen L."/>
        </authorList>
    </citation>
    <scope>NUCLEOTIDE SEQUENCE</scope>
    <source>
        <strain evidence="2">CCMP281</strain>
    </source>
</reference>
<gene>
    <name evidence="2" type="ORF">HERI1096_LOCUS6336</name>
</gene>
<accession>A0A7S3AKY8</accession>
<dbReference type="AlphaFoldDB" id="A0A7S3AKY8"/>
<protein>
    <submittedName>
        <fullName evidence="2">Uncharacterized protein</fullName>
    </submittedName>
</protein>
<evidence type="ECO:0000313" key="2">
    <source>
        <dbReference type="EMBL" id="CAE0105678.1"/>
    </source>
</evidence>
<evidence type="ECO:0000256" key="1">
    <source>
        <dbReference type="SAM" id="MobiDB-lite"/>
    </source>
</evidence>
<dbReference type="EMBL" id="HBHX01011396">
    <property type="protein sequence ID" value="CAE0105678.1"/>
    <property type="molecule type" value="Transcribed_RNA"/>
</dbReference>
<sequence>MAASQLSRMLSELRQRCPHLSPTIIPRGFTDSEKSTALLALCRDTAERQSLTETLSRARVATDGRCALTGQQLGADELHIVSMWVVDPERHAFCIQGLVVVCKQVALLMQVRYLLERFTRGTADTTELTELAIFFCRVNGEISRCDDPFEARLWLQECVNLAYACMVLASSLGAWQVLGPADQSLDGTVSTADLADTMFRGGAQPDTSITENRHTAPGSKGTRSSGKKRART</sequence>
<organism evidence="2">
    <name type="scientific">Haptolina ericina</name>
    <dbReference type="NCBI Taxonomy" id="156174"/>
    <lineage>
        <taxon>Eukaryota</taxon>
        <taxon>Haptista</taxon>
        <taxon>Haptophyta</taxon>
        <taxon>Prymnesiophyceae</taxon>
        <taxon>Prymnesiales</taxon>
        <taxon>Prymnesiaceae</taxon>
        <taxon>Haptolina</taxon>
    </lineage>
</organism>
<name>A0A7S3AKY8_9EUKA</name>
<proteinExistence type="predicted"/>
<feature type="region of interest" description="Disordered" evidence="1">
    <location>
        <begin position="201"/>
        <end position="232"/>
    </location>
</feature>